<dbReference type="EMBL" id="JAFDST010000002">
    <property type="protein sequence ID" value="MBP1082176.1"/>
    <property type="molecule type" value="Genomic_DNA"/>
</dbReference>
<reference evidence="9 10" key="1">
    <citation type="submission" date="2021-01" db="EMBL/GenBank/DDBJ databases">
        <title>Genomic Encyclopedia of Type Strains, Phase IV (KMG-IV): sequencing the most valuable type-strain genomes for metagenomic binning, comparative biology and taxonomic classification.</title>
        <authorList>
            <person name="Goeker M."/>
        </authorList>
    </citation>
    <scope>NUCLEOTIDE SEQUENCE [LARGE SCALE GENOMIC DNA]</scope>
    <source>
        <strain evidence="9 10">DSM 103394</strain>
    </source>
</reference>
<dbReference type="Pfam" id="PF07385">
    <property type="entry name" value="Lyx_isomer"/>
    <property type="match status" value="1"/>
</dbReference>
<dbReference type="InterPro" id="IPR011051">
    <property type="entry name" value="RmlC_Cupin_sf"/>
</dbReference>
<proteinExistence type="inferred from homology"/>
<sequence>MVSRKEYESIKHECMDLLNKAGIVLSPSETESLEIADFGLGRIRELGLQLITYINTNRYCAKELILLPFQTCPEHLHPPVNNEKGKEETFRCRQGLVYLYVPGPKTENPHSVIPANYNLYLTVWHEITLHPGEQYTIQPNTPHWFQAGKDGAIVSEFSSTSTDENDIFTDPNINRMPVITD</sequence>
<evidence type="ECO:0000256" key="1">
    <source>
        <dbReference type="ARBA" id="ARBA00001936"/>
    </source>
</evidence>
<keyword evidence="5" id="KW-0119">Carbohydrate metabolism</keyword>
<dbReference type="Gene3D" id="2.60.120.10">
    <property type="entry name" value="Jelly Rolls"/>
    <property type="match status" value="1"/>
</dbReference>
<comment type="catalytic activity">
    <reaction evidence="6">
        <text>D-lyxose = D-xylulose</text>
        <dbReference type="Rhea" id="RHEA:14201"/>
        <dbReference type="ChEBI" id="CHEBI:16789"/>
        <dbReference type="ChEBI" id="CHEBI:17140"/>
        <dbReference type="EC" id="5.3.1.15"/>
    </reaction>
</comment>
<evidence type="ECO:0000256" key="5">
    <source>
        <dbReference type="ARBA" id="ARBA00023277"/>
    </source>
</evidence>
<dbReference type="EC" id="5.3.1.15" evidence="8"/>
<dbReference type="CDD" id="cd20308">
    <property type="entry name" value="cupin_YdaE"/>
    <property type="match status" value="1"/>
</dbReference>
<gene>
    <name evidence="9" type="ORF">JOC74_002669</name>
</gene>
<evidence type="ECO:0000256" key="3">
    <source>
        <dbReference type="ARBA" id="ARBA00023211"/>
    </source>
</evidence>
<evidence type="ECO:0000313" key="9">
    <source>
        <dbReference type="EMBL" id="MBP1082176.1"/>
    </source>
</evidence>
<dbReference type="Proteomes" id="UP000674416">
    <property type="component" value="Unassembled WGS sequence"/>
</dbReference>
<dbReference type="RefSeq" id="WP_098945257.1">
    <property type="nucleotide sequence ID" value="NZ_JAFDST010000002.1"/>
</dbReference>
<evidence type="ECO:0000256" key="7">
    <source>
        <dbReference type="ARBA" id="ARBA00044951"/>
    </source>
</evidence>
<keyword evidence="10" id="KW-1185">Reference proteome</keyword>
<comment type="cofactor">
    <cofactor evidence="1">
        <name>Mn(2+)</name>
        <dbReference type="ChEBI" id="CHEBI:29035"/>
    </cofactor>
</comment>
<evidence type="ECO:0000256" key="4">
    <source>
        <dbReference type="ARBA" id="ARBA00023235"/>
    </source>
</evidence>
<dbReference type="InterPro" id="IPR010864">
    <property type="entry name" value="D-lyxose_isomer"/>
</dbReference>
<comment type="similarity">
    <text evidence="7">Belongs to the D-lyxose ketol-isomerase family.</text>
</comment>
<name>A0ABS4CXU1_9BACI</name>
<evidence type="ECO:0000256" key="6">
    <source>
        <dbReference type="ARBA" id="ARBA00044907"/>
    </source>
</evidence>
<keyword evidence="4" id="KW-0413">Isomerase</keyword>
<keyword evidence="2" id="KW-0479">Metal-binding</keyword>
<organism evidence="9 10">
    <name type="scientific">Bacillus capparidis</name>
    <dbReference type="NCBI Taxonomy" id="1840411"/>
    <lineage>
        <taxon>Bacteria</taxon>
        <taxon>Bacillati</taxon>
        <taxon>Bacillota</taxon>
        <taxon>Bacilli</taxon>
        <taxon>Bacillales</taxon>
        <taxon>Bacillaceae</taxon>
        <taxon>Bacillus</taxon>
    </lineage>
</organism>
<dbReference type="SUPFAM" id="SSF51182">
    <property type="entry name" value="RmlC-like cupins"/>
    <property type="match status" value="1"/>
</dbReference>
<evidence type="ECO:0000313" key="10">
    <source>
        <dbReference type="Proteomes" id="UP000674416"/>
    </source>
</evidence>
<evidence type="ECO:0000256" key="2">
    <source>
        <dbReference type="ARBA" id="ARBA00022723"/>
    </source>
</evidence>
<dbReference type="InterPro" id="IPR014710">
    <property type="entry name" value="RmlC-like_jellyroll"/>
</dbReference>
<protein>
    <recommendedName>
        <fullName evidence="8">D-lyxose ketol-isomerase</fullName>
        <ecNumber evidence="8">5.3.1.15</ecNumber>
    </recommendedName>
</protein>
<comment type="caution">
    <text evidence="9">The sequence shown here is derived from an EMBL/GenBank/DDBJ whole genome shotgun (WGS) entry which is preliminary data.</text>
</comment>
<evidence type="ECO:0000256" key="8">
    <source>
        <dbReference type="ARBA" id="ARBA00044972"/>
    </source>
</evidence>
<accession>A0ABS4CXU1</accession>
<keyword evidence="3" id="KW-0464">Manganese</keyword>